<dbReference type="Pfam" id="PF07873">
    <property type="entry name" value="YabP"/>
    <property type="match status" value="1"/>
</dbReference>
<dbReference type="Gene3D" id="2.60.40.2000">
    <property type="match status" value="1"/>
</dbReference>
<dbReference type="InterPro" id="IPR022476">
    <property type="entry name" value="Spore_YabP/YqfC"/>
</dbReference>
<sequence length="65" mass="7817">MIQINTNQMRVYPYTQLISVNEEQILIQMKQRRLCIEGKRLSLSAMDEEEIWIKGEFRKVELSDE</sequence>
<evidence type="ECO:0000313" key="2">
    <source>
        <dbReference type="Proteomes" id="UP001524435"/>
    </source>
</evidence>
<reference evidence="1 2" key="1">
    <citation type="submission" date="2022-06" db="EMBL/GenBank/DDBJ databases">
        <title>Isolation of gut microbiota from human fecal samples.</title>
        <authorList>
            <person name="Pamer E.G."/>
            <person name="Barat B."/>
            <person name="Waligurski E."/>
            <person name="Medina S."/>
            <person name="Paddock L."/>
            <person name="Mostad J."/>
        </authorList>
    </citation>
    <scope>NUCLEOTIDE SEQUENCE [LARGE SCALE GENOMIC DNA]</scope>
    <source>
        <strain evidence="1 2">DFI.6.1</strain>
    </source>
</reference>
<dbReference type="EMBL" id="JANGCH010000002">
    <property type="protein sequence ID" value="MCQ5120940.1"/>
    <property type="molecule type" value="Genomic_DNA"/>
</dbReference>
<comment type="caution">
    <text evidence="1">The sequence shown here is derived from an EMBL/GenBank/DDBJ whole genome shotgun (WGS) entry which is preliminary data.</text>
</comment>
<name>A0ABT1SJT4_9FIRM</name>
<dbReference type="RefSeq" id="WP_178199953.1">
    <property type="nucleotide sequence ID" value="NZ_CALVCM010000018.1"/>
</dbReference>
<protein>
    <submittedName>
        <fullName evidence="1">YabP/YqfC family sporulation protein</fullName>
    </submittedName>
</protein>
<organism evidence="1 2">
    <name type="scientific">Massilicoli timonensis</name>
    <dbReference type="NCBI Taxonomy" id="2015901"/>
    <lineage>
        <taxon>Bacteria</taxon>
        <taxon>Bacillati</taxon>
        <taxon>Bacillota</taxon>
        <taxon>Erysipelotrichia</taxon>
        <taxon>Erysipelotrichales</taxon>
        <taxon>Erysipelotrichaceae</taxon>
        <taxon>Massilicoli</taxon>
    </lineage>
</organism>
<keyword evidence="2" id="KW-1185">Reference proteome</keyword>
<dbReference type="Proteomes" id="UP001524435">
    <property type="component" value="Unassembled WGS sequence"/>
</dbReference>
<proteinExistence type="predicted"/>
<evidence type="ECO:0000313" key="1">
    <source>
        <dbReference type="EMBL" id="MCQ5120940.1"/>
    </source>
</evidence>
<dbReference type="InterPro" id="IPR038705">
    <property type="entry name" value="YabP_sf"/>
</dbReference>
<accession>A0ABT1SJT4</accession>
<gene>
    <name evidence="1" type="ORF">NE663_01535</name>
</gene>